<dbReference type="InterPro" id="IPR048209">
    <property type="entry name" value="YmiC-like"/>
</dbReference>
<keyword evidence="5" id="KW-1185">Reference proteome</keyword>
<reference evidence="3 5" key="2">
    <citation type="submission" date="2024-01" db="EMBL/GenBank/DDBJ databases">
        <title>Comparative Genomics of Leclercia adecarboxylata Strains Isolated from Several Sources.</title>
        <authorList>
            <person name="Yescas-Zazueta V."/>
            <person name="Balbuena-Alonso M.G."/>
            <person name="Valencia D."/>
            <person name="Mendez-Pfeiffer P.A."/>
            <person name="Ballesteros-Monrreal M.G."/>
            <person name="Rocha-Gracia R.D.C."/>
            <person name="Barrios-Villa E."/>
        </authorList>
    </citation>
    <scope>NUCLEOTIDE SEQUENCE [LARGE SCALE GENOMIC DNA]</scope>
    <source>
        <strain evidence="3 5">33MEM</strain>
    </source>
</reference>
<dbReference type="Proteomes" id="UP001357437">
    <property type="component" value="Unassembled WGS sequence"/>
</dbReference>
<dbReference type="EMBL" id="JAOURS010000001">
    <property type="protein sequence ID" value="MDC6636898.1"/>
    <property type="molecule type" value="Genomic_DNA"/>
</dbReference>
<evidence type="ECO:0000256" key="1">
    <source>
        <dbReference type="SAM" id="Phobius"/>
    </source>
</evidence>
<evidence type="ECO:0000313" key="3">
    <source>
        <dbReference type="EMBL" id="MEC3937175.1"/>
    </source>
</evidence>
<proteinExistence type="predicted"/>
<dbReference type="GeneID" id="70359612"/>
<organism evidence="2 4">
    <name type="scientific">Leclercia adecarboxylata</name>
    <dbReference type="NCBI Taxonomy" id="83655"/>
    <lineage>
        <taxon>Bacteria</taxon>
        <taxon>Pseudomonadati</taxon>
        <taxon>Pseudomonadota</taxon>
        <taxon>Gammaproteobacteria</taxon>
        <taxon>Enterobacterales</taxon>
        <taxon>Enterobacteriaceae</taxon>
        <taxon>Leclercia</taxon>
    </lineage>
</organism>
<feature type="transmembrane region" description="Helical" evidence="1">
    <location>
        <begin position="12"/>
        <end position="31"/>
    </location>
</feature>
<accession>A0A9X3Y6K0</accession>
<sequence length="32" mass="3815">MNNISGAKYWSWIAAFSLSILFWCQLIWLTLH</sequence>
<evidence type="ECO:0000313" key="2">
    <source>
        <dbReference type="EMBL" id="MDC6636898.1"/>
    </source>
</evidence>
<dbReference type="Pfam" id="PF23694">
    <property type="entry name" value="YmiC"/>
    <property type="match status" value="1"/>
</dbReference>
<keyword evidence="1" id="KW-1133">Transmembrane helix</keyword>
<gene>
    <name evidence="3" type="primary">ymiC</name>
    <name evidence="2" type="ORF">OEZ79_01450</name>
    <name evidence="3" type="ORF">VOF76_13455</name>
</gene>
<name>A0A9X3Y6K0_9ENTR</name>
<reference evidence="2" key="1">
    <citation type="journal article" date="2023" name="Genes Genomics">
        <title>Genomic insights of Leclercia adecarboxylata strains linked to an outbreak in public hospitals in Mexico.</title>
        <authorList>
            <person name="Barrios-Villa E."/>
            <person name="Pacheco-Flores B."/>
            <person name="Lozano-Zarain P."/>
            <person name="Del Campo-Ortega R."/>
            <person name="de Jesus Ascencio-Montiel I."/>
            <person name="Gonzalez-Leon M."/>
            <person name="Camorlinga-Ponce M."/>
            <person name="Gaytan Cervantes F.J."/>
            <person name="Gonzalez Torres C."/>
            <person name="Aguilar E."/>
            <person name="Gonzalez Ibarra J."/>
            <person name="Torres Lopez F.J."/>
            <person name="Rosas-Vargas H."/>
            <person name="Gonzalez-Bonilla C.R."/>
            <person name="Del Carmen Rocha-Gracia R."/>
        </authorList>
    </citation>
    <scope>NUCLEOTIDE SEQUENCE</scope>
    <source>
        <strain evidence="2">Lac40</strain>
    </source>
</reference>
<comment type="caution">
    <text evidence="2">The sequence shown here is derived from an EMBL/GenBank/DDBJ whole genome shotgun (WGS) entry which is preliminary data.</text>
</comment>
<protein>
    <submittedName>
        <fullName evidence="3">Small membrane protein YmiC</fullName>
    </submittedName>
</protein>
<dbReference type="AlphaFoldDB" id="A0A9X3Y6K0"/>
<keyword evidence="1" id="KW-0472">Membrane</keyword>
<dbReference type="EMBL" id="JAYMCU010000021">
    <property type="protein sequence ID" value="MEC3937175.1"/>
    <property type="molecule type" value="Genomic_DNA"/>
</dbReference>
<dbReference type="NCBIfam" id="NF041484">
    <property type="entry name" value="membrane_YmiC"/>
    <property type="match status" value="1"/>
</dbReference>
<dbReference type="RefSeq" id="WP_032611183.1">
    <property type="nucleotide sequence ID" value="NZ_CBCXZU010000002.1"/>
</dbReference>
<keyword evidence="1" id="KW-0812">Transmembrane</keyword>
<evidence type="ECO:0000313" key="5">
    <source>
        <dbReference type="Proteomes" id="UP001357437"/>
    </source>
</evidence>
<dbReference type="Proteomes" id="UP001149314">
    <property type="component" value="Unassembled WGS sequence"/>
</dbReference>
<evidence type="ECO:0000313" key="4">
    <source>
        <dbReference type="Proteomes" id="UP001149314"/>
    </source>
</evidence>